<proteinExistence type="predicted"/>
<gene>
    <name evidence="1" type="ORF">BON30_20390</name>
</gene>
<organism evidence="1 2">
    <name type="scientific">Cystobacter ferrugineus</name>
    <dbReference type="NCBI Taxonomy" id="83449"/>
    <lineage>
        <taxon>Bacteria</taxon>
        <taxon>Pseudomonadati</taxon>
        <taxon>Myxococcota</taxon>
        <taxon>Myxococcia</taxon>
        <taxon>Myxococcales</taxon>
        <taxon>Cystobacterineae</taxon>
        <taxon>Archangiaceae</taxon>
        <taxon>Cystobacter</taxon>
    </lineage>
</organism>
<dbReference type="InterPro" id="IPR009959">
    <property type="entry name" value="Cyclase_SnoaL-like"/>
</dbReference>
<dbReference type="PANTHER" id="PTHR31723">
    <property type="entry name" value="PATHOGENESIS-RELATED FAMILY PROTEIN"/>
    <property type="match status" value="1"/>
</dbReference>
<sequence>MSIAKPATEPLWLQGRDAVVENDEGVKWRHGRPDYHLTNITVHKERTRHFPTGSLEMVVENLVRVFEMEVSHKADPAQWVSVVRDRFRTNVNGGTWGSADDIAARGSYNLFLGDTPYYKASEETFDSSHDVFHTTFPEGFFWEVLEVYSPPPAVSFKWRHWGNFTGPYKGQAPTGQRVEIFGMSVARVAEDLRILEVEHYYDNSQFLRQIATGCPVHASGAK</sequence>
<evidence type="ECO:0000313" key="2">
    <source>
        <dbReference type="Proteomes" id="UP000182229"/>
    </source>
</evidence>
<dbReference type="EMBL" id="MPIN01000005">
    <property type="protein sequence ID" value="OJH38603.1"/>
    <property type="molecule type" value="Genomic_DNA"/>
</dbReference>
<dbReference type="InterPro" id="IPR032710">
    <property type="entry name" value="NTF2-like_dom_sf"/>
</dbReference>
<dbReference type="PANTHER" id="PTHR31723:SF10">
    <property type="entry name" value="PATHOGEN-RELATED PROTEIN"/>
    <property type="match status" value="1"/>
</dbReference>
<protein>
    <submittedName>
        <fullName evidence="1">SnoaL-like polyketide cyclase</fullName>
    </submittedName>
</protein>
<dbReference type="SUPFAM" id="SSF54427">
    <property type="entry name" value="NTF2-like"/>
    <property type="match status" value="1"/>
</dbReference>
<reference evidence="1 2" key="2">
    <citation type="submission" date="2016-12" db="EMBL/GenBank/DDBJ databases">
        <title>Draft Genome Sequence of Cystobacter ferrugineus Strain Cbfe23.</title>
        <authorList>
            <person name="Akbar S."/>
            <person name="Dowd S.E."/>
            <person name="Stevens D.C."/>
        </authorList>
    </citation>
    <scope>NUCLEOTIDE SEQUENCE [LARGE SCALE GENOMIC DNA]</scope>
    <source>
        <strain evidence="1 2">Cbfe23</strain>
    </source>
</reference>
<reference evidence="2" key="1">
    <citation type="submission" date="2016-11" db="EMBL/GenBank/DDBJ databases">
        <authorList>
            <person name="Shukria A."/>
            <person name="Stevens D.C."/>
        </authorList>
    </citation>
    <scope>NUCLEOTIDE SEQUENCE [LARGE SCALE GENOMIC DNA]</scope>
    <source>
        <strain evidence="2">Cbfe23</strain>
    </source>
</reference>
<dbReference type="InterPro" id="IPR053218">
    <property type="entry name" value="Pathogen-related_defense"/>
</dbReference>
<comment type="caution">
    <text evidence="1">The sequence shown here is derived from an EMBL/GenBank/DDBJ whole genome shotgun (WGS) entry which is preliminary data.</text>
</comment>
<dbReference type="AlphaFoldDB" id="A0A1L9B8S4"/>
<dbReference type="Gene3D" id="3.10.450.50">
    <property type="match status" value="1"/>
</dbReference>
<dbReference type="GO" id="GO:0030638">
    <property type="term" value="P:polyketide metabolic process"/>
    <property type="evidence" value="ECO:0007669"/>
    <property type="project" value="InterPro"/>
</dbReference>
<name>A0A1L9B8S4_9BACT</name>
<keyword evidence="2" id="KW-1185">Reference proteome</keyword>
<dbReference type="RefSeq" id="WP_071900052.1">
    <property type="nucleotide sequence ID" value="NZ_MPIN01000005.1"/>
</dbReference>
<accession>A0A1L9B8S4</accession>
<dbReference type="STRING" id="83449.BON30_20390"/>
<evidence type="ECO:0000313" key="1">
    <source>
        <dbReference type="EMBL" id="OJH38603.1"/>
    </source>
</evidence>
<dbReference type="OrthoDB" id="448312at2"/>
<dbReference type="Proteomes" id="UP000182229">
    <property type="component" value="Unassembled WGS sequence"/>
</dbReference>
<dbReference type="Pfam" id="PF07366">
    <property type="entry name" value="SnoaL"/>
    <property type="match status" value="1"/>
</dbReference>